<dbReference type="RefSeq" id="WP_348260974.1">
    <property type="nucleotide sequence ID" value="NZ_CP121196.1"/>
</dbReference>
<dbReference type="Gene3D" id="3.90.550.10">
    <property type="entry name" value="Spore Coat Polysaccharide Biosynthesis Protein SpsA, Chain A"/>
    <property type="match status" value="1"/>
</dbReference>
<dbReference type="Pfam" id="PF00535">
    <property type="entry name" value="Glycos_transf_2"/>
    <property type="match status" value="1"/>
</dbReference>
<dbReference type="InterPro" id="IPR001173">
    <property type="entry name" value="Glyco_trans_2-like"/>
</dbReference>
<evidence type="ECO:0000313" key="2">
    <source>
        <dbReference type="EMBL" id="XBH15743.1"/>
    </source>
</evidence>
<dbReference type="GO" id="GO:0016758">
    <property type="term" value="F:hexosyltransferase activity"/>
    <property type="evidence" value="ECO:0007669"/>
    <property type="project" value="UniProtKB-ARBA"/>
</dbReference>
<dbReference type="EC" id="2.4.-.-" evidence="2"/>
<gene>
    <name evidence="2" type="ORF">P8935_14305</name>
</gene>
<keyword evidence="2" id="KW-0328">Glycosyltransferase</keyword>
<feature type="domain" description="Glycosyltransferase 2-like" evidence="1">
    <location>
        <begin position="19"/>
        <end position="171"/>
    </location>
</feature>
<organism evidence="2">
    <name type="scientific">Telmatobacter sp. DSM 110680</name>
    <dbReference type="NCBI Taxonomy" id="3036704"/>
    <lineage>
        <taxon>Bacteria</taxon>
        <taxon>Pseudomonadati</taxon>
        <taxon>Acidobacteriota</taxon>
        <taxon>Terriglobia</taxon>
        <taxon>Terriglobales</taxon>
        <taxon>Acidobacteriaceae</taxon>
        <taxon>Telmatobacter</taxon>
    </lineage>
</organism>
<reference evidence="2" key="1">
    <citation type="submission" date="2023-03" db="EMBL/GenBank/DDBJ databases">
        <title>Edaphobacter sp.</title>
        <authorList>
            <person name="Huber K.J."/>
            <person name="Papendorf J."/>
            <person name="Pilke C."/>
            <person name="Bunk B."/>
            <person name="Sproeer C."/>
            <person name="Pester M."/>
        </authorList>
    </citation>
    <scope>NUCLEOTIDE SEQUENCE</scope>
    <source>
        <strain evidence="2">DSM 110680</strain>
    </source>
</reference>
<dbReference type="SUPFAM" id="SSF53448">
    <property type="entry name" value="Nucleotide-diphospho-sugar transferases"/>
    <property type="match status" value="1"/>
</dbReference>
<protein>
    <submittedName>
        <fullName evidence="2">Glycosyltransferase family 2 protein</fullName>
        <ecNumber evidence="2">2.4.-.-</ecNumber>
    </submittedName>
</protein>
<evidence type="ECO:0000259" key="1">
    <source>
        <dbReference type="Pfam" id="PF00535"/>
    </source>
</evidence>
<dbReference type="PANTHER" id="PTHR22916">
    <property type="entry name" value="GLYCOSYLTRANSFERASE"/>
    <property type="match status" value="1"/>
</dbReference>
<dbReference type="AlphaFoldDB" id="A0AAU7DDC4"/>
<accession>A0AAU7DDC4</accession>
<sequence length="275" mass="30989">MHPVLQNKATPRTDPAKISIVTLSFNQRDYLQEAMDSVLSQGYSNLEYIVVDPGSIDGSRELVSSYGKRIAHAIFEPDSGAADGLNKGFALATGDIYGFLNADDLLYPGSLNRVSRFFEEHPDCDMVMGDGYKIDSQGQPIRHYSARDFSVPHYFYGGTQWLQQSTFFRAEAFKRSPGFNLNNRTCWDGELFVHIANQGAKIGYVRADLAGFRIHEASISGSGRLNEQYQQDCRRIFRQLRGHDWGTTDEILRFLYRAEGLLKGLMRLPARKSPA</sequence>
<dbReference type="EMBL" id="CP121196">
    <property type="protein sequence ID" value="XBH15743.1"/>
    <property type="molecule type" value="Genomic_DNA"/>
</dbReference>
<proteinExistence type="predicted"/>
<keyword evidence="2" id="KW-0808">Transferase</keyword>
<dbReference type="CDD" id="cd06433">
    <property type="entry name" value="GT_2_WfgS_like"/>
    <property type="match status" value="1"/>
</dbReference>
<dbReference type="InterPro" id="IPR029044">
    <property type="entry name" value="Nucleotide-diphossugar_trans"/>
</dbReference>
<dbReference type="PANTHER" id="PTHR22916:SF65">
    <property type="entry name" value="SLR1065 PROTEIN"/>
    <property type="match status" value="1"/>
</dbReference>
<name>A0AAU7DDC4_9BACT</name>